<dbReference type="EMBL" id="BSND01000003">
    <property type="protein sequence ID" value="GLP98697.1"/>
    <property type="molecule type" value="Genomic_DNA"/>
</dbReference>
<evidence type="ECO:0000256" key="1">
    <source>
        <dbReference type="SAM" id="MobiDB-lite"/>
    </source>
</evidence>
<organism evidence="2 3">
    <name type="scientific">Methylophaga thalassica</name>
    <dbReference type="NCBI Taxonomy" id="40223"/>
    <lineage>
        <taxon>Bacteria</taxon>
        <taxon>Pseudomonadati</taxon>
        <taxon>Pseudomonadota</taxon>
        <taxon>Gammaproteobacteria</taxon>
        <taxon>Thiotrichales</taxon>
        <taxon>Piscirickettsiaceae</taxon>
        <taxon>Methylophaga</taxon>
    </lineage>
</organism>
<proteinExistence type="predicted"/>
<comment type="caution">
    <text evidence="2">The sequence shown here is derived from an EMBL/GenBank/DDBJ whole genome shotgun (WGS) entry which is preliminary data.</text>
</comment>
<gene>
    <name evidence="2" type="ORF">GCM10007891_05510</name>
</gene>
<reference evidence="2" key="2">
    <citation type="submission" date="2023-01" db="EMBL/GenBank/DDBJ databases">
        <title>Draft genome sequence of Methylophaga thalassica strain NBRC 102424.</title>
        <authorList>
            <person name="Sun Q."/>
            <person name="Mori K."/>
        </authorList>
    </citation>
    <scope>NUCLEOTIDE SEQUENCE</scope>
    <source>
        <strain evidence="2">NBRC 102424</strain>
    </source>
</reference>
<sequence length="237" mass="26158">MNITHYSRNTGEPLSQGLADADPKNSGHFLIPAYATPDTVPEVEENQCAVFTDENGAVPRSHKEGEWKIVADHRGYFGYDANGNEQQISELGIEPDESWTLTKPEPPFVFADAAQLKNNEIKNGFQAAVQAITTTYTQEEISTFLTQENEALAWQADNNALTPGIDYIVANRPSVDKATLVSSIISNATTYKDIVFPAMGKKQAYEDKLYALQIQHEDSEQPDVTQADIDAIIVDFS</sequence>
<dbReference type="RefSeq" id="WP_284722356.1">
    <property type="nucleotide sequence ID" value="NZ_BSND01000003.1"/>
</dbReference>
<evidence type="ECO:0000313" key="3">
    <source>
        <dbReference type="Proteomes" id="UP001161423"/>
    </source>
</evidence>
<name>A0ABQ5TTH0_9GAMM</name>
<protein>
    <submittedName>
        <fullName evidence="2">Uncharacterized protein</fullName>
    </submittedName>
</protein>
<feature type="region of interest" description="Disordered" evidence="1">
    <location>
        <begin position="1"/>
        <end position="22"/>
    </location>
</feature>
<keyword evidence="3" id="KW-1185">Reference proteome</keyword>
<evidence type="ECO:0000313" key="2">
    <source>
        <dbReference type="EMBL" id="GLP98697.1"/>
    </source>
</evidence>
<feature type="compositionally biased region" description="Polar residues" evidence="1">
    <location>
        <begin position="1"/>
        <end position="13"/>
    </location>
</feature>
<dbReference type="Proteomes" id="UP001161423">
    <property type="component" value="Unassembled WGS sequence"/>
</dbReference>
<accession>A0ABQ5TTH0</accession>
<reference evidence="2" key="1">
    <citation type="journal article" date="2014" name="Int. J. Syst. Evol. Microbiol.">
        <title>Complete genome of a new Firmicutes species belonging to the dominant human colonic microbiota ('Ruminococcus bicirculans') reveals two chromosomes and a selective capacity to utilize plant glucans.</title>
        <authorList>
            <consortium name="NISC Comparative Sequencing Program"/>
            <person name="Wegmann U."/>
            <person name="Louis P."/>
            <person name="Goesmann A."/>
            <person name="Henrissat B."/>
            <person name="Duncan S.H."/>
            <person name="Flint H.J."/>
        </authorList>
    </citation>
    <scope>NUCLEOTIDE SEQUENCE</scope>
    <source>
        <strain evidence="2">NBRC 102424</strain>
    </source>
</reference>